<evidence type="ECO:0000313" key="3">
    <source>
        <dbReference type="Proteomes" id="UP000314294"/>
    </source>
</evidence>
<keyword evidence="3" id="KW-1185">Reference proteome</keyword>
<reference evidence="2 3" key="1">
    <citation type="submission" date="2019-03" db="EMBL/GenBank/DDBJ databases">
        <title>First draft genome of Liparis tanakae, snailfish: a comprehensive survey of snailfish specific genes.</title>
        <authorList>
            <person name="Kim W."/>
            <person name="Song I."/>
            <person name="Jeong J.-H."/>
            <person name="Kim D."/>
            <person name="Kim S."/>
            <person name="Ryu S."/>
            <person name="Song J.Y."/>
            <person name="Lee S.K."/>
        </authorList>
    </citation>
    <scope>NUCLEOTIDE SEQUENCE [LARGE SCALE GENOMIC DNA]</scope>
    <source>
        <tissue evidence="2">Muscle</tissue>
    </source>
</reference>
<dbReference type="AlphaFoldDB" id="A0A4Z2DZI0"/>
<name>A0A4Z2DZI0_9TELE</name>
<sequence>MKVTRRATVTSGLQLLQSLREGEEPQTGCHHRAHTERRTQECEGGVAEKSFERRRRRHQAPDDKGEMNAADSGRSSPPSCHGPQEKLSSVVLPVDSGLVDCVFL</sequence>
<accession>A0A4Z2DZI0</accession>
<comment type="caution">
    <text evidence="2">The sequence shown here is derived from an EMBL/GenBank/DDBJ whole genome shotgun (WGS) entry which is preliminary data.</text>
</comment>
<evidence type="ECO:0000313" key="2">
    <source>
        <dbReference type="EMBL" id="TNN21961.1"/>
    </source>
</evidence>
<organism evidence="2 3">
    <name type="scientific">Liparis tanakae</name>
    <name type="common">Tanaka's snailfish</name>
    <dbReference type="NCBI Taxonomy" id="230148"/>
    <lineage>
        <taxon>Eukaryota</taxon>
        <taxon>Metazoa</taxon>
        <taxon>Chordata</taxon>
        <taxon>Craniata</taxon>
        <taxon>Vertebrata</taxon>
        <taxon>Euteleostomi</taxon>
        <taxon>Actinopterygii</taxon>
        <taxon>Neopterygii</taxon>
        <taxon>Teleostei</taxon>
        <taxon>Neoteleostei</taxon>
        <taxon>Acanthomorphata</taxon>
        <taxon>Eupercaria</taxon>
        <taxon>Perciformes</taxon>
        <taxon>Cottioidei</taxon>
        <taxon>Cottales</taxon>
        <taxon>Liparidae</taxon>
        <taxon>Liparis</taxon>
    </lineage>
</organism>
<dbReference type="Proteomes" id="UP000314294">
    <property type="component" value="Unassembled WGS sequence"/>
</dbReference>
<feature type="region of interest" description="Disordered" evidence="1">
    <location>
        <begin position="17"/>
        <end position="89"/>
    </location>
</feature>
<gene>
    <name evidence="2" type="ORF">EYF80_067927</name>
</gene>
<evidence type="ECO:0000256" key="1">
    <source>
        <dbReference type="SAM" id="MobiDB-lite"/>
    </source>
</evidence>
<dbReference type="EMBL" id="SRLO01024961">
    <property type="protein sequence ID" value="TNN21961.1"/>
    <property type="molecule type" value="Genomic_DNA"/>
</dbReference>
<proteinExistence type="predicted"/>
<protein>
    <submittedName>
        <fullName evidence="2">Uncharacterized protein</fullName>
    </submittedName>
</protein>